<evidence type="ECO:0000313" key="2">
    <source>
        <dbReference type="Proteomes" id="UP000247922"/>
    </source>
</evidence>
<dbReference type="RefSeq" id="WP_110250850.1">
    <property type="nucleotide sequence ID" value="NZ_QJJR01000003.1"/>
</dbReference>
<keyword evidence="2" id="KW-1185">Reference proteome</keyword>
<dbReference type="AlphaFoldDB" id="A0A2V3WIG4"/>
<comment type="caution">
    <text evidence="1">The sequence shown here is derived from an EMBL/GenBank/DDBJ whole genome shotgun (WGS) entry which is preliminary data.</text>
</comment>
<dbReference type="EMBL" id="QJJR01000003">
    <property type="protein sequence ID" value="PXW92227.1"/>
    <property type="molecule type" value="Genomic_DNA"/>
</dbReference>
<organism evidence="1 2">
    <name type="scientific">Streptohalobacillus salinus</name>
    <dbReference type="NCBI Taxonomy" id="621096"/>
    <lineage>
        <taxon>Bacteria</taxon>
        <taxon>Bacillati</taxon>
        <taxon>Bacillota</taxon>
        <taxon>Bacilli</taxon>
        <taxon>Bacillales</taxon>
        <taxon>Bacillaceae</taxon>
        <taxon>Streptohalobacillus</taxon>
    </lineage>
</organism>
<sequence>MGIIILIILGYFLYTHYTQLEQPNKTSYQKKDRPQDVLDQRLARGDISIEEYETIKQTIQ</sequence>
<name>A0A2V3WIG4_9BACI</name>
<dbReference type="OrthoDB" id="48047at2"/>
<accession>A0A2V3WIG4</accession>
<reference evidence="1 2" key="1">
    <citation type="submission" date="2018-05" db="EMBL/GenBank/DDBJ databases">
        <title>Genomic Encyclopedia of Type Strains, Phase IV (KMG-IV): sequencing the most valuable type-strain genomes for metagenomic binning, comparative biology and taxonomic classification.</title>
        <authorList>
            <person name="Goeker M."/>
        </authorList>
    </citation>
    <scope>NUCLEOTIDE SEQUENCE [LARGE SCALE GENOMIC DNA]</scope>
    <source>
        <strain evidence="1 2">DSM 22440</strain>
    </source>
</reference>
<evidence type="ECO:0000313" key="1">
    <source>
        <dbReference type="EMBL" id="PXW92227.1"/>
    </source>
</evidence>
<dbReference type="Proteomes" id="UP000247922">
    <property type="component" value="Unassembled WGS sequence"/>
</dbReference>
<protein>
    <submittedName>
        <fullName evidence="1">Uncharacterized protein</fullName>
    </submittedName>
</protein>
<gene>
    <name evidence="1" type="ORF">DES38_103246</name>
</gene>
<proteinExistence type="predicted"/>